<sequence length="62" mass="7377">MIIQFLWTWGPFVMMKKRNDAMNTKYPFTPTRHGLPFESIENLRPESKKYQEAVRKTMAVGK</sequence>
<name>A0A5C5ZDW7_9BACT</name>
<dbReference type="Proteomes" id="UP000315010">
    <property type="component" value="Unassembled WGS sequence"/>
</dbReference>
<accession>A0A5C5ZDW7</accession>
<gene>
    <name evidence="1" type="ORF">CA13_65130</name>
</gene>
<reference evidence="1 2" key="1">
    <citation type="submission" date="2019-02" db="EMBL/GenBank/DDBJ databases">
        <title>Deep-cultivation of Planctomycetes and their phenomic and genomic characterization uncovers novel biology.</title>
        <authorList>
            <person name="Wiegand S."/>
            <person name="Jogler M."/>
            <person name="Boedeker C."/>
            <person name="Pinto D."/>
            <person name="Vollmers J."/>
            <person name="Rivas-Marin E."/>
            <person name="Kohn T."/>
            <person name="Peeters S.H."/>
            <person name="Heuer A."/>
            <person name="Rast P."/>
            <person name="Oberbeckmann S."/>
            <person name="Bunk B."/>
            <person name="Jeske O."/>
            <person name="Meyerdierks A."/>
            <person name="Storesund J.E."/>
            <person name="Kallscheuer N."/>
            <person name="Luecker S."/>
            <person name="Lage O.M."/>
            <person name="Pohl T."/>
            <person name="Merkel B.J."/>
            <person name="Hornburger P."/>
            <person name="Mueller R.-W."/>
            <person name="Bruemmer F."/>
            <person name="Labrenz M."/>
            <person name="Spormann A.M."/>
            <person name="Op Den Camp H."/>
            <person name="Overmann J."/>
            <person name="Amann R."/>
            <person name="Jetten M.S.M."/>
            <person name="Mascher T."/>
            <person name="Medema M.H."/>
            <person name="Devos D.P."/>
            <person name="Kaster A.-K."/>
            <person name="Ovreas L."/>
            <person name="Rohde M."/>
            <person name="Galperin M.Y."/>
            <person name="Jogler C."/>
        </authorList>
    </citation>
    <scope>NUCLEOTIDE SEQUENCE [LARGE SCALE GENOMIC DNA]</scope>
    <source>
        <strain evidence="1 2">CA13</strain>
    </source>
</reference>
<evidence type="ECO:0000313" key="2">
    <source>
        <dbReference type="Proteomes" id="UP000315010"/>
    </source>
</evidence>
<comment type="caution">
    <text evidence="1">The sequence shown here is derived from an EMBL/GenBank/DDBJ whole genome shotgun (WGS) entry which is preliminary data.</text>
</comment>
<protein>
    <submittedName>
        <fullName evidence="1">Uncharacterized protein</fullName>
    </submittedName>
</protein>
<organism evidence="1 2">
    <name type="scientific">Novipirellula herctigrandis</name>
    <dbReference type="NCBI Taxonomy" id="2527986"/>
    <lineage>
        <taxon>Bacteria</taxon>
        <taxon>Pseudomonadati</taxon>
        <taxon>Planctomycetota</taxon>
        <taxon>Planctomycetia</taxon>
        <taxon>Pirellulales</taxon>
        <taxon>Pirellulaceae</taxon>
        <taxon>Novipirellula</taxon>
    </lineage>
</organism>
<keyword evidence="2" id="KW-1185">Reference proteome</keyword>
<evidence type="ECO:0000313" key="1">
    <source>
        <dbReference type="EMBL" id="TWT85031.1"/>
    </source>
</evidence>
<proteinExistence type="predicted"/>
<dbReference type="AlphaFoldDB" id="A0A5C5ZDW7"/>
<dbReference type="EMBL" id="SJPJ01000001">
    <property type="protein sequence ID" value="TWT85031.1"/>
    <property type="molecule type" value="Genomic_DNA"/>
</dbReference>